<evidence type="ECO:0000313" key="2">
    <source>
        <dbReference type="EMBL" id="KAL3392932.1"/>
    </source>
</evidence>
<proteinExistence type="predicted"/>
<dbReference type="SUPFAM" id="SSF81383">
    <property type="entry name" value="F-box domain"/>
    <property type="match status" value="1"/>
</dbReference>
<dbReference type="EMBL" id="JBJJXI010000101">
    <property type="protein sequence ID" value="KAL3392932.1"/>
    <property type="molecule type" value="Genomic_DNA"/>
</dbReference>
<dbReference type="AlphaFoldDB" id="A0ABD2WIL4"/>
<dbReference type="Pfam" id="PF12937">
    <property type="entry name" value="F-box-like"/>
    <property type="match status" value="1"/>
</dbReference>
<keyword evidence="3" id="KW-1185">Reference proteome</keyword>
<feature type="domain" description="F-box" evidence="1">
    <location>
        <begin position="14"/>
        <end position="47"/>
    </location>
</feature>
<sequence length="377" mass="43320">MEVREIDTELILFDVLSDIFKHLSIYDLTSASEVCKSWHYTAKREKLKRGPQVITLQALEDLVATRFCAVGPRVKNQIVEDLKLSLRIRPRLGIFFTDGKYPSSADCDNVVYEICKTHRWTRPKDCFYIAIETVGVNIDDNPVGGEKNVTAALFFPVIPQVNYAITETNTHSIQQHFTSNDCLLVNMTQKLFDFKEDQVCFIVLMYKWQDEPLYERYHRKFFNKILESIKIRYKPSTYALWGGTVNDIFTLAPGTKPSYNATSFCAISISGNNVETWSIMVDINLSNTEIESKLKNFKNGINLNDSSIILLMLPSNKETIDRSKLKVFKVLFPKGKLLSLFNDKNNVMISVDSTSNENDNIFHYSHFYALLVLSYKC</sequence>
<reference evidence="2 3" key="1">
    <citation type="journal article" date="2024" name="bioRxiv">
        <title>A reference genome for Trichogramma kaykai: A tiny desert-dwelling parasitoid wasp with competing sex-ratio distorters.</title>
        <authorList>
            <person name="Culotta J."/>
            <person name="Lindsey A.R."/>
        </authorList>
    </citation>
    <scope>NUCLEOTIDE SEQUENCE [LARGE SCALE GENOMIC DNA]</scope>
    <source>
        <strain evidence="2 3">KSX58</strain>
    </source>
</reference>
<accession>A0ABD2WIL4</accession>
<protein>
    <recommendedName>
        <fullName evidence="1">F-box domain-containing protein</fullName>
    </recommendedName>
</protein>
<dbReference type="Proteomes" id="UP001627154">
    <property type="component" value="Unassembled WGS sequence"/>
</dbReference>
<name>A0ABD2WIL4_9HYME</name>
<dbReference type="Gene3D" id="1.20.1280.50">
    <property type="match status" value="1"/>
</dbReference>
<gene>
    <name evidence="2" type="ORF">TKK_012632</name>
</gene>
<dbReference type="InterPro" id="IPR036047">
    <property type="entry name" value="F-box-like_dom_sf"/>
</dbReference>
<evidence type="ECO:0000313" key="3">
    <source>
        <dbReference type="Proteomes" id="UP001627154"/>
    </source>
</evidence>
<evidence type="ECO:0000259" key="1">
    <source>
        <dbReference type="Pfam" id="PF12937"/>
    </source>
</evidence>
<comment type="caution">
    <text evidence="2">The sequence shown here is derived from an EMBL/GenBank/DDBJ whole genome shotgun (WGS) entry which is preliminary data.</text>
</comment>
<organism evidence="2 3">
    <name type="scientific">Trichogramma kaykai</name>
    <dbReference type="NCBI Taxonomy" id="54128"/>
    <lineage>
        <taxon>Eukaryota</taxon>
        <taxon>Metazoa</taxon>
        <taxon>Ecdysozoa</taxon>
        <taxon>Arthropoda</taxon>
        <taxon>Hexapoda</taxon>
        <taxon>Insecta</taxon>
        <taxon>Pterygota</taxon>
        <taxon>Neoptera</taxon>
        <taxon>Endopterygota</taxon>
        <taxon>Hymenoptera</taxon>
        <taxon>Apocrita</taxon>
        <taxon>Proctotrupomorpha</taxon>
        <taxon>Chalcidoidea</taxon>
        <taxon>Trichogrammatidae</taxon>
        <taxon>Trichogramma</taxon>
    </lineage>
</organism>
<dbReference type="InterPro" id="IPR001810">
    <property type="entry name" value="F-box_dom"/>
</dbReference>